<organism evidence="1 2">
    <name type="scientific">Trifolium pratense</name>
    <name type="common">Red clover</name>
    <dbReference type="NCBI Taxonomy" id="57577"/>
    <lineage>
        <taxon>Eukaryota</taxon>
        <taxon>Viridiplantae</taxon>
        <taxon>Streptophyta</taxon>
        <taxon>Embryophyta</taxon>
        <taxon>Tracheophyta</taxon>
        <taxon>Spermatophyta</taxon>
        <taxon>Magnoliopsida</taxon>
        <taxon>eudicotyledons</taxon>
        <taxon>Gunneridae</taxon>
        <taxon>Pentapetalae</taxon>
        <taxon>rosids</taxon>
        <taxon>fabids</taxon>
        <taxon>Fabales</taxon>
        <taxon>Fabaceae</taxon>
        <taxon>Papilionoideae</taxon>
        <taxon>50 kb inversion clade</taxon>
        <taxon>NPAAA clade</taxon>
        <taxon>Hologalegina</taxon>
        <taxon>IRL clade</taxon>
        <taxon>Trifolieae</taxon>
        <taxon>Trifolium</taxon>
    </lineage>
</organism>
<proteinExistence type="predicted"/>
<protein>
    <submittedName>
        <fullName evidence="1">Uncharacterized protein</fullName>
    </submittedName>
</protein>
<gene>
    <name evidence="1" type="ORF">MILVUS5_LOCUS36498</name>
</gene>
<dbReference type="EMBL" id="CASHSV030000716">
    <property type="protein sequence ID" value="CAJ2672953.1"/>
    <property type="molecule type" value="Genomic_DNA"/>
</dbReference>
<evidence type="ECO:0000313" key="1">
    <source>
        <dbReference type="EMBL" id="CAJ2672953.1"/>
    </source>
</evidence>
<comment type="caution">
    <text evidence="1">The sequence shown here is derived from an EMBL/GenBank/DDBJ whole genome shotgun (WGS) entry which is preliminary data.</text>
</comment>
<name>A0ACB0LWZ3_TRIPR</name>
<accession>A0ACB0LWZ3</accession>
<dbReference type="Proteomes" id="UP001177021">
    <property type="component" value="Unassembled WGS sequence"/>
</dbReference>
<reference evidence="1" key="1">
    <citation type="submission" date="2023-10" db="EMBL/GenBank/DDBJ databases">
        <authorList>
            <person name="Rodriguez Cubillos JULIANA M."/>
            <person name="De Vega J."/>
        </authorList>
    </citation>
    <scope>NUCLEOTIDE SEQUENCE</scope>
</reference>
<evidence type="ECO:0000313" key="2">
    <source>
        <dbReference type="Proteomes" id="UP001177021"/>
    </source>
</evidence>
<keyword evidence="2" id="KW-1185">Reference proteome</keyword>
<sequence length="179" mass="19938">MNPSTRLFSFLTILSIFISHATSQTSSPKLYQNVCKDIGKDEEQHCLKLLESNPEIVSAKDYLTLCSLYLQMAIEKSSKAQDSLKNLMNKYPSSQSVKECATTDYDKLINSFKNSLALLVKDPNAAKYNANIARNGPLACELRVMVNEKNIDIISSISRSNNETIFLSVVAKLAINHLT</sequence>